<dbReference type="InterPro" id="IPR006419">
    <property type="entry name" value="NMN_transpt_PnuC"/>
</dbReference>
<accession>F7PRF8</accession>
<keyword evidence="6 8" id="KW-1133">Transmembrane helix</keyword>
<dbReference type="AlphaFoldDB" id="F7PRF8"/>
<evidence type="ECO:0000256" key="8">
    <source>
        <dbReference type="SAM" id="Phobius"/>
    </source>
</evidence>
<protein>
    <submittedName>
        <fullName evidence="9">Nicotinamide mononucleotide transport family protein</fullName>
    </submittedName>
</protein>
<evidence type="ECO:0000256" key="2">
    <source>
        <dbReference type="ARBA" id="ARBA00006669"/>
    </source>
</evidence>
<comment type="caution">
    <text evidence="9">The sequence shown here is derived from an EMBL/GenBank/DDBJ whole genome shotgun (WGS) entry which is preliminary data.</text>
</comment>
<dbReference type="Proteomes" id="UP000005707">
    <property type="component" value="Unassembled WGS sequence"/>
</dbReference>
<feature type="transmembrane region" description="Helical" evidence="8">
    <location>
        <begin position="125"/>
        <end position="143"/>
    </location>
</feature>
<keyword evidence="7 8" id="KW-0472">Membrane</keyword>
<reference evidence="9 10" key="1">
    <citation type="journal article" date="2011" name="J. Bacteriol.">
        <title>Genome sequence of Haloplasma contractile, an unusual contractile bacterium from a deep-sea anoxic brine lake.</title>
        <authorList>
            <person name="Antunes A."/>
            <person name="Alam I."/>
            <person name="El Dorry H."/>
            <person name="Siam R."/>
            <person name="Robertson A."/>
            <person name="Bajic V.B."/>
            <person name="Stingl U."/>
        </authorList>
    </citation>
    <scope>NUCLEOTIDE SEQUENCE [LARGE SCALE GENOMIC DNA]</scope>
    <source>
        <strain evidence="9 10">SSD-17B</strain>
    </source>
</reference>
<feature type="transmembrane region" description="Helical" evidence="8">
    <location>
        <begin position="86"/>
        <end position="104"/>
    </location>
</feature>
<dbReference type="InParanoid" id="F7PRF8"/>
<comment type="subcellular location">
    <subcellularLocation>
        <location evidence="1">Cell membrane</location>
        <topology evidence="1">Multi-pass membrane protein</topology>
    </subcellularLocation>
</comment>
<sequence length="252" mass="28882">MLNYVKGYFKDWTLFEKAWLGIFSLITVGLSIVWGDNIIGFMTGITGIFCVVLVAKGRISNYIWGGINVVLYGYLAYTWGLMGEVTLNWGFFLPMNFIGWYFWLKNKDHTETDLVITDVLNKRMRITWIFLSILSILMYGLLLKNLHTFSIADSLGIIENPTAFFDATSTVLSVFAMILMVKRYAEQWTLWIVVNIVSIIMWSIVIATSSDASEIGNAVSMIVMWSAYLVNAVYGQINWFKLYKTQKDRVEV</sequence>
<dbReference type="EMBL" id="AFNU02000008">
    <property type="protein sequence ID" value="ERJ11715.1"/>
    <property type="molecule type" value="Genomic_DNA"/>
</dbReference>
<dbReference type="NCBIfam" id="TIGR01528">
    <property type="entry name" value="NMN_trans_PnuC"/>
    <property type="match status" value="1"/>
</dbReference>
<organism evidence="9 10">
    <name type="scientific">Haloplasma contractile SSD-17B</name>
    <dbReference type="NCBI Taxonomy" id="1033810"/>
    <lineage>
        <taxon>Bacteria</taxon>
        <taxon>Bacillati</taxon>
        <taxon>Mycoplasmatota</taxon>
        <taxon>Mollicutes</taxon>
        <taxon>Haloplasmatales</taxon>
        <taxon>Haloplasmataceae</taxon>
        <taxon>Haloplasma</taxon>
    </lineage>
</organism>
<keyword evidence="4" id="KW-1003">Cell membrane</keyword>
<comment type="similarity">
    <text evidence="2">Belongs to the nicotinamide ribonucleoside (NR) uptake permease (TC 4.B.1) family.</text>
</comment>
<dbReference type="OrthoDB" id="9791248at2"/>
<evidence type="ECO:0000313" key="9">
    <source>
        <dbReference type="EMBL" id="ERJ11715.1"/>
    </source>
</evidence>
<feature type="transmembrane region" description="Helical" evidence="8">
    <location>
        <begin position="188"/>
        <end position="209"/>
    </location>
</feature>
<feature type="transmembrane region" description="Helical" evidence="8">
    <location>
        <begin position="12"/>
        <end position="32"/>
    </location>
</feature>
<evidence type="ECO:0000256" key="4">
    <source>
        <dbReference type="ARBA" id="ARBA00022475"/>
    </source>
</evidence>
<dbReference type="PANTHER" id="PTHR36122:SF2">
    <property type="entry name" value="NICOTINAMIDE RIBOSIDE TRANSPORTER PNUC"/>
    <property type="match status" value="1"/>
</dbReference>
<feature type="transmembrane region" description="Helical" evidence="8">
    <location>
        <begin position="163"/>
        <end position="181"/>
    </location>
</feature>
<dbReference type="STRING" id="1033810.HLPCO_002198"/>
<evidence type="ECO:0000256" key="7">
    <source>
        <dbReference type="ARBA" id="ARBA00023136"/>
    </source>
</evidence>
<evidence type="ECO:0000256" key="5">
    <source>
        <dbReference type="ARBA" id="ARBA00022692"/>
    </source>
</evidence>
<keyword evidence="5 8" id="KW-0812">Transmembrane</keyword>
<evidence type="ECO:0000256" key="6">
    <source>
        <dbReference type="ARBA" id="ARBA00022989"/>
    </source>
</evidence>
<dbReference type="eggNOG" id="COG3201">
    <property type="taxonomic scope" value="Bacteria"/>
</dbReference>
<proteinExistence type="inferred from homology"/>
<reference evidence="9 10" key="2">
    <citation type="journal article" date="2013" name="PLoS ONE">
        <title>INDIGO - INtegrated Data Warehouse of MIcrobial GenOmes with Examples from the Red Sea Extremophiles.</title>
        <authorList>
            <person name="Alam I."/>
            <person name="Antunes A."/>
            <person name="Kamau A.A."/>
            <person name="Ba Alawi W."/>
            <person name="Kalkatawi M."/>
            <person name="Stingl U."/>
            <person name="Bajic V.B."/>
        </authorList>
    </citation>
    <scope>NUCLEOTIDE SEQUENCE [LARGE SCALE GENOMIC DNA]</scope>
    <source>
        <strain evidence="9 10">SSD-17B</strain>
    </source>
</reference>
<dbReference type="GO" id="GO:0034257">
    <property type="term" value="F:nicotinamide riboside transmembrane transporter activity"/>
    <property type="evidence" value="ECO:0007669"/>
    <property type="project" value="InterPro"/>
</dbReference>
<dbReference type="RefSeq" id="WP_008824418.1">
    <property type="nucleotide sequence ID" value="NZ_AFNU02000008.1"/>
</dbReference>
<feature type="transmembrane region" description="Helical" evidence="8">
    <location>
        <begin position="62"/>
        <end position="80"/>
    </location>
</feature>
<evidence type="ECO:0000256" key="1">
    <source>
        <dbReference type="ARBA" id="ARBA00004651"/>
    </source>
</evidence>
<gene>
    <name evidence="9" type="ORF">HLPCO_002198</name>
</gene>
<evidence type="ECO:0000256" key="3">
    <source>
        <dbReference type="ARBA" id="ARBA00022448"/>
    </source>
</evidence>
<evidence type="ECO:0000313" key="10">
    <source>
        <dbReference type="Proteomes" id="UP000005707"/>
    </source>
</evidence>
<keyword evidence="10" id="KW-1185">Reference proteome</keyword>
<feature type="transmembrane region" description="Helical" evidence="8">
    <location>
        <begin position="215"/>
        <end position="234"/>
    </location>
</feature>
<dbReference type="Pfam" id="PF04973">
    <property type="entry name" value="NMN_transporter"/>
    <property type="match status" value="1"/>
</dbReference>
<name>F7PRF8_9MOLU</name>
<keyword evidence="3" id="KW-0813">Transport</keyword>
<feature type="transmembrane region" description="Helical" evidence="8">
    <location>
        <begin position="38"/>
        <end position="55"/>
    </location>
</feature>
<dbReference type="PANTHER" id="PTHR36122">
    <property type="entry name" value="NICOTINAMIDE RIBOSIDE TRANSPORTER PNUC"/>
    <property type="match status" value="1"/>
</dbReference>
<dbReference type="GO" id="GO:0005886">
    <property type="term" value="C:plasma membrane"/>
    <property type="evidence" value="ECO:0007669"/>
    <property type="project" value="UniProtKB-SubCell"/>
</dbReference>